<sequence length="723" mass="81992">MRLRALVAALQLLWLSSLADAAMSRKKWSLCWTSCENCLDEVPFSDVPTNMTTGEKLCRSNLSLASHYLCIQIGCGEHERIMALDAHQKKCRRLYGVEVPSFDLVANYTQMDIDKLPLVKKDDVLKGKSFTTPVLPSRYFFKIWFDTLEASAFALWWSIVYGHVITLFWVGVVALGIVNKAHLGLIRYRSLRRLSRLSPIVRAPQSWFKRKFVLPATFGYRCAQSVWWSTIPPRIQSLTILAFLTINVFFTITGYKVMVVDNLYFGSPFRQITRYLSDRTGTISFINFPMLWLFGMRNNFAMWLTGWDFATYNNFHRWIARIATVEAVIHTIGYTILVLGNGGMPYLLSYFEEWWWNAGCIAMVAMGALIPLSIYWLRRRHYETFLVLHIGLSLVLLLTMLGHVSIFLGEFDILFWVPMGIWVLDRVARLLRILDFGRISFSVPSKVEYDDNANVVRLSVPLHPDLVLRPKPGVFYNLMVLNDKHWWQSHPFTVASIEEAVSDGDDSGEQEHLIRNGAEDDGLPEQIQNEKGESHMTFLIRPYDSFTARLRDLAMTSANLNVVVEGPYGHSRPLNTYSHVVFIAGGTGVVGPLSYLPILMSAQSAVKTVELHWAVRELELYDLVVKDYLNMAQVGSLLTVDIYTSSHGDQSCRGTLPANIQRHYKRPSTGDIVDGAVSVAQGSDIAVLACGPEGMLDDARFAVVQALATANCHIDYYQENFAW</sequence>
<dbReference type="SUPFAM" id="SSF52343">
    <property type="entry name" value="Ferredoxin reductase-like, C-terminal NADP-linked domain"/>
    <property type="match status" value="1"/>
</dbReference>
<dbReference type="OrthoDB" id="167398at2759"/>
<dbReference type="Gene3D" id="3.40.50.80">
    <property type="entry name" value="Nucleotide-binding domain of ferredoxin-NADP reductase (FNR) module"/>
    <property type="match status" value="1"/>
</dbReference>
<dbReference type="HOGENOM" id="CLU_010365_1_0_1"/>
<keyword evidence="15" id="KW-1185">Reference proteome</keyword>
<dbReference type="Pfam" id="PF08030">
    <property type="entry name" value="NAD_binding_6"/>
    <property type="match status" value="1"/>
</dbReference>
<dbReference type="InterPro" id="IPR051410">
    <property type="entry name" value="Ferric/Cupric_Reductase"/>
</dbReference>
<evidence type="ECO:0000256" key="5">
    <source>
        <dbReference type="ARBA" id="ARBA00022982"/>
    </source>
</evidence>
<feature type="signal peptide" evidence="12">
    <location>
        <begin position="1"/>
        <end position="21"/>
    </location>
</feature>
<keyword evidence="9 11" id="KW-0472">Membrane</keyword>
<dbReference type="InterPro" id="IPR017927">
    <property type="entry name" value="FAD-bd_FR_type"/>
</dbReference>
<feature type="transmembrane region" description="Helical" evidence="11">
    <location>
        <begin position="155"/>
        <end position="178"/>
    </location>
</feature>
<evidence type="ECO:0000256" key="2">
    <source>
        <dbReference type="ARBA" id="ARBA00006278"/>
    </source>
</evidence>
<evidence type="ECO:0000256" key="1">
    <source>
        <dbReference type="ARBA" id="ARBA00004141"/>
    </source>
</evidence>
<dbReference type="STRING" id="1531966.A0A0A1T3A9"/>
<gene>
    <name evidence="14" type="ORF">VHEMI00051</name>
</gene>
<dbReference type="GO" id="GO:0000293">
    <property type="term" value="F:ferric-chelate reductase activity"/>
    <property type="evidence" value="ECO:0007669"/>
    <property type="project" value="UniProtKB-ARBA"/>
</dbReference>
<name>A0A0A1T3A9_9HYPO</name>
<dbReference type="PANTHER" id="PTHR32361:SF9">
    <property type="entry name" value="FERRIC REDUCTASE TRANSMEMBRANE COMPONENT 3-RELATED"/>
    <property type="match status" value="1"/>
</dbReference>
<dbReference type="Proteomes" id="UP000039046">
    <property type="component" value="Unassembled WGS sequence"/>
</dbReference>
<comment type="subcellular location">
    <subcellularLocation>
        <location evidence="1">Membrane</location>
        <topology evidence="1">Multi-pass membrane protein</topology>
    </subcellularLocation>
</comment>
<keyword evidence="3" id="KW-0813">Transport</keyword>
<keyword evidence="4 11" id="KW-0812">Transmembrane</keyword>
<proteinExistence type="inferred from homology"/>
<keyword evidence="8" id="KW-0406">Ion transport</keyword>
<dbReference type="InterPro" id="IPR013112">
    <property type="entry name" value="FAD-bd_8"/>
</dbReference>
<keyword evidence="5" id="KW-0249">Electron transport</keyword>
<dbReference type="SFLD" id="SFLDS00052">
    <property type="entry name" value="Ferric_Reductase_Domain"/>
    <property type="match status" value="1"/>
</dbReference>
<dbReference type="CDD" id="cd06186">
    <property type="entry name" value="NOX_Duox_like_FAD_NADP"/>
    <property type="match status" value="1"/>
</dbReference>
<dbReference type="GO" id="GO:0015677">
    <property type="term" value="P:copper ion import"/>
    <property type="evidence" value="ECO:0007669"/>
    <property type="project" value="TreeGrafter"/>
</dbReference>
<evidence type="ECO:0000313" key="15">
    <source>
        <dbReference type="Proteomes" id="UP000039046"/>
    </source>
</evidence>
<evidence type="ECO:0000256" key="3">
    <source>
        <dbReference type="ARBA" id="ARBA00022448"/>
    </source>
</evidence>
<evidence type="ECO:0000256" key="9">
    <source>
        <dbReference type="ARBA" id="ARBA00023136"/>
    </source>
</evidence>
<feature type="transmembrane region" description="Helical" evidence="11">
    <location>
        <begin position="354"/>
        <end position="377"/>
    </location>
</feature>
<dbReference type="InterPro" id="IPR039261">
    <property type="entry name" value="FNR_nucleotide-bd"/>
</dbReference>
<dbReference type="SFLD" id="SFLDG01168">
    <property type="entry name" value="Ferric_reductase_subgroup_(FRE"/>
    <property type="match status" value="1"/>
</dbReference>
<evidence type="ECO:0000256" key="6">
    <source>
        <dbReference type="ARBA" id="ARBA00022989"/>
    </source>
</evidence>
<feature type="transmembrane region" description="Helical" evidence="11">
    <location>
        <begin position="384"/>
        <end position="407"/>
    </location>
</feature>
<dbReference type="GO" id="GO:0006879">
    <property type="term" value="P:intracellular iron ion homeostasis"/>
    <property type="evidence" value="ECO:0007669"/>
    <property type="project" value="TreeGrafter"/>
</dbReference>
<accession>A0A0A1T3A9</accession>
<keyword evidence="6 11" id="KW-1133">Transmembrane helix</keyword>
<keyword evidence="12" id="KW-0732">Signal</keyword>
<comment type="similarity">
    <text evidence="2">Belongs to the ferric reductase (FRE) family.</text>
</comment>
<dbReference type="GO" id="GO:0006826">
    <property type="term" value="P:iron ion transport"/>
    <property type="evidence" value="ECO:0007669"/>
    <property type="project" value="TreeGrafter"/>
</dbReference>
<evidence type="ECO:0000256" key="4">
    <source>
        <dbReference type="ARBA" id="ARBA00022692"/>
    </source>
</evidence>
<dbReference type="GO" id="GO:0005886">
    <property type="term" value="C:plasma membrane"/>
    <property type="evidence" value="ECO:0007669"/>
    <property type="project" value="TreeGrafter"/>
</dbReference>
<feature type="domain" description="FAD-binding FR-type" evidence="13">
    <location>
        <begin position="426"/>
        <end position="574"/>
    </location>
</feature>
<organism evidence="14 15">
    <name type="scientific">[Torrubiella] hemipterigena</name>
    <dbReference type="NCBI Taxonomy" id="1531966"/>
    <lineage>
        <taxon>Eukaryota</taxon>
        <taxon>Fungi</taxon>
        <taxon>Dikarya</taxon>
        <taxon>Ascomycota</taxon>
        <taxon>Pezizomycotina</taxon>
        <taxon>Sordariomycetes</taxon>
        <taxon>Hypocreomycetidae</taxon>
        <taxon>Hypocreales</taxon>
        <taxon>Clavicipitaceae</taxon>
        <taxon>Clavicipitaceae incertae sedis</taxon>
        <taxon>'Torrubiella' clade</taxon>
    </lineage>
</organism>
<keyword evidence="7" id="KW-0560">Oxidoreductase</keyword>
<dbReference type="Pfam" id="PF01794">
    <property type="entry name" value="Ferric_reduct"/>
    <property type="match status" value="1"/>
</dbReference>
<evidence type="ECO:0000313" key="14">
    <source>
        <dbReference type="EMBL" id="CEJ79834.1"/>
    </source>
</evidence>
<dbReference type="InterPro" id="IPR013130">
    <property type="entry name" value="Fe3_Rdtase_TM_dom"/>
</dbReference>
<evidence type="ECO:0000259" key="13">
    <source>
        <dbReference type="PROSITE" id="PS51384"/>
    </source>
</evidence>
<dbReference type="PROSITE" id="PS51384">
    <property type="entry name" value="FAD_FR"/>
    <property type="match status" value="1"/>
</dbReference>
<dbReference type="InterPro" id="IPR013121">
    <property type="entry name" value="Fe_red_NAD-bd_6"/>
</dbReference>
<dbReference type="EMBL" id="CDHN01000001">
    <property type="protein sequence ID" value="CEJ79834.1"/>
    <property type="molecule type" value="Genomic_DNA"/>
</dbReference>
<feature type="chain" id="PRO_5001978828" description="FAD-binding FR-type domain-containing protein" evidence="12">
    <location>
        <begin position="22"/>
        <end position="723"/>
    </location>
</feature>
<evidence type="ECO:0000256" key="7">
    <source>
        <dbReference type="ARBA" id="ARBA00023002"/>
    </source>
</evidence>
<feature type="transmembrane region" description="Helical" evidence="11">
    <location>
        <begin position="318"/>
        <end position="342"/>
    </location>
</feature>
<evidence type="ECO:0000256" key="11">
    <source>
        <dbReference type="SAM" id="Phobius"/>
    </source>
</evidence>
<feature type="transmembrane region" description="Helical" evidence="11">
    <location>
        <begin position="279"/>
        <end position="297"/>
    </location>
</feature>
<dbReference type="AlphaFoldDB" id="A0A0A1T3A9"/>
<reference evidence="14 15" key="1">
    <citation type="journal article" date="2015" name="Genome Announc.">
        <title>Draft Genome Sequence and Gene Annotation of the Entomopathogenic Fungus Verticillium hemipterigenum.</title>
        <authorList>
            <person name="Horn F."/>
            <person name="Habel A."/>
            <person name="Scharf D.H."/>
            <person name="Dworschak J."/>
            <person name="Brakhage A.A."/>
            <person name="Guthke R."/>
            <person name="Hertweck C."/>
            <person name="Linde J."/>
        </authorList>
    </citation>
    <scope>NUCLEOTIDE SEQUENCE [LARGE SCALE GENOMIC DNA]</scope>
</reference>
<keyword evidence="10" id="KW-0325">Glycoprotein</keyword>
<evidence type="ECO:0000256" key="12">
    <source>
        <dbReference type="SAM" id="SignalP"/>
    </source>
</evidence>
<dbReference type="PANTHER" id="PTHR32361">
    <property type="entry name" value="FERRIC/CUPRIC REDUCTASE TRANSMEMBRANE COMPONENT"/>
    <property type="match status" value="1"/>
</dbReference>
<evidence type="ECO:0000256" key="8">
    <source>
        <dbReference type="ARBA" id="ARBA00023065"/>
    </source>
</evidence>
<evidence type="ECO:0000256" key="10">
    <source>
        <dbReference type="ARBA" id="ARBA00023180"/>
    </source>
</evidence>
<feature type="transmembrane region" description="Helical" evidence="11">
    <location>
        <begin position="238"/>
        <end position="259"/>
    </location>
</feature>
<dbReference type="Pfam" id="PF08022">
    <property type="entry name" value="FAD_binding_8"/>
    <property type="match status" value="1"/>
</dbReference>
<protein>
    <recommendedName>
        <fullName evidence="13">FAD-binding FR-type domain-containing protein</fullName>
    </recommendedName>
</protein>